<dbReference type="EMBL" id="SMGG01000004">
    <property type="protein sequence ID" value="TCK61037.1"/>
    <property type="molecule type" value="Genomic_DNA"/>
</dbReference>
<comment type="caution">
    <text evidence="2">The sequence shown here is derived from an EMBL/GenBank/DDBJ whole genome shotgun (WGS) entry which is preliminary data.</text>
</comment>
<name>A0A4R1KAH2_9BACT</name>
<organism evidence="2 3">
    <name type="scientific">Seleniivibrio woodruffii</name>
    <dbReference type="NCBI Taxonomy" id="1078050"/>
    <lineage>
        <taxon>Bacteria</taxon>
        <taxon>Pseudomonadati</taxon>
        <taxon>Deferribacterota</taxon>
        <taxon>Deferribacteres</taxon>
        <taxon>Deferribacterales</taxon>
        <taxon>Geovibrionaceae</taxon>
        <taxon>Seleniivibrio</taxon>
    </lineage>
</organism>
<keyword evidence="3" id="KW-1185">Reference proteome</keyword>
<gene>
    <name evidence="2" type="ORF">C8D98_1919</name>
</gene>
<dbReference type="Pfam" id="PF13271">
    <property type="entry name" value="DUF4062"/>
    <property type="match status" value="1"/>
</dbReference>
<reference evidence="2 3" key="1">
    <citation type="submission" date="2019-03" db="EMBL/GenBank/DDBJ databases">
        <title>Genomic Encyclopedia of Type Strains, Phase IV (KMG-IV): sequencing the most valuable type-strain genomes for metagenomic binning, comparative biology and taxonomic classification.</title>
        <authorList>
            <person name="Goeker M."/>
        </authorList>
    </citation>
    <scope>NUCLEOTIDE SEQUENCE [LARGE SCALE GENOMIC DNA]</scope>
    <source>
        <strain evidence="2 3">DSM 24984</strain>
    </source>
</reference>
<evidence type="ECO:0000259" key="1">
    <source>
        <dbReference type="Pfam" id="PF13271"/>
    </source>
</evidence>
<protein>
    <submittedName>
        <fullName evidence="2">Uncharacterized protein DUF4062</fullName>
    </submittedName>
</protein>
<evidence type="ECO:0000313" key="2">
    <source>
        <dbReference type="EMBL" id="TCK61037.1"/>
    </source>
</evidence>
<accession>A0A4R1KAH2</accession>
<dbReference type="OrthoDB" id="72299at2"/>
<sequence>MDVKYQIFISSTYEDLKQEREVVIKSIMELNHIPAGMEQFPAMDEKQLEYIKRIIDISDYYVLIIAGRYGSTDSTGISYTEMEYDYAIKQGIPTLVFIHQEIDKIEFGKSEQDQEKRLKLESFKKKASANKLVKFWNDANDLALKINTSISQASILYPRVGWKRANLIANEFVMSDLIVKNKEVEELKDKIAKIEIQPKFEGLANLSDFFTFRISDNMGTSADLTYTWNRIFSIIASYIKSQSSLEEIRNKAAQDFLRITNTYNRVGLNTCKINNVHFDDIINQFECYNFITYESNEACLTDRGKEYYRYSRAIRTELES</sequence>
<proteinExistence type="predicted"/>
<feature type="domain" description="DUF4062" evidence="1">
    <location>
        <begin position="6"/>
        <end position="87"/>
    </location>
</feature>
<dbReference type="InterPro" id="IPR025139">
    <property type="entry name" value="DUF4062"/>
</dbReference>
<dbReference type="Proteomes" id="UP000294614">
    <property type="component" value="Unassembled WGS sequence"/>
</dbReference>
<dbReference type="RefSeq" id="WP_132873889.1">
    <property type="nucleotide sequence ID" value="NZ_SMGG01000004.1"/>
</dbReference>
<evidence type="ECO:0000313" key="3">
    <source>
        <dbReference type="Proteomes" id="UP000294614"/>
    </source>
</evidence>
<dbReference type="AlphaFoldDB" id="A0A4R1KAH2"/>